<keyword evidence="3" id="KW-0472">Membrane</keyword>
<keyword evidence="2" id="KW-0732">Signal</keyword>
<dbReference type="PROSITE" id="PS51257">
    <property type="entry name" value="PROKAR_LIPOPROTEIN"/>
    <property type="match status" value="1"/>
</dbReference>
<proteinExistence type="predicted"/>
<keyword evidence="4" id="KW-0564">Palmitate</keyword>
<gene>
    <name evidence="6" type="ORF">EZS27_011866</name>
</gene>
<evidence type="ECO:0000256" key="3">
    <source>
        <dbReference type="ARBA" id="ARBA00023136"/>
    </source>
</evidence>
<comment type="subcellular location">
    <subcellularLocation>
        <location evidence="1">Membrane</location>
        <topology evidence="1">Lipid-anchor</topology>
    </subcellularLocation>
</comment>
<keyword evidence="5 6" id="KW-0449">Lipoprotein</keyword>
<accession>A0A5J4S4W5</accession>
<evidence type="ECO:0000256" key="1">
    <source>
        <dbReference type="ARBA" id="ARBA00004635"/>
    </source>
</evidence>
<reference evidence="6" key="1">
    <citation type="submission" date="2019-03" db="EMBL/GenBank/DDBJ databases">
        <title>Single cell metagenomics reveals metabolic interactions within the superorganism composed of flagellate Streblomastix strix and complex community of Bacteroidetes bacteria on its surface.</title>
        <authorList>
            <person name="Treitli S.C."/>
            <person name="Kolisko M."/>
            <person name="Husnik F."/>
            <person name="Keeling P."/>
            <person name="Hampl V."/>
        </authorList>
    </citation>
    <scope>NUCLEOTIDE SEQUENCE</scope>
    <source>
        <strain evidence="6">STM</strain>
    </source>
</reference>
<evidence type="ECO:0000313" key="6">
    <source>
        <dbReference type="EMBL" id="KAA6340261.1"/>
    </source>
</evidence>
<sequence>MKQISIFLLAVVLALFCACISKSGKQARIDSKALIIGVTQKPTYPDVITHAIKPQLEKKGYTIKLVQLDDQRVFNQTLVDGEVDINIGQHEAALNFEKANNPKWRISALITVPSAHMGIFSDKYQVKDIEELKKAVRKGDVVAMPDDVTNLSRSLIFLENTGFIKLREDKDKFATTEKDIAENYYGLEYRVLKAEQIPRVLSSIGIGLIYGDDADLLGILEQAIIREVDESDLFLNTFVVRDETLEAQPQWLKDFVEAVQSETFKNVIEDPQYRFHKYYRPSWYREKWGIANEYGK</sequence>
<organism evidence="6">
    <name type="scientific">termite gut metagenome</name>
    <dbReference type="NCBI Taxonomy" id="433724"/>
    <lineage>
        <taxon>unclassified sequences</taxon>
        <taxon>metagenomes</taxon>
        <taxon>organismal metagenomes</taxon>
    </lineage>
</organism>
<dbReference type="EMBL" id="SNRY01000473">
    <property type="protein sequence ID" value="KAA6340261.1"/>
    <property type="molecule type" value="Genomic_DNA"/>
</dbReference>
<protein>
    <submittedName>
        <fullName evidence="6">Methionine-binding lipoprotein MetQ</fullName>
    </submittedName>
</protein>
<name>A0A5J4S4W5_9ZZZZ</name>
<dbReference type="AlphaFoldDB" id="A0A5J4S4W5"/>
<evidence type="ECO:0000256" key="4">
    <source>
        <dbReference type="ARBA" id="ARBA00023139"/>
    </source>
</evidence>
<evidence type="ECO:0000256" key="5">
    <source>
        <dbReference type="ARBA" id="ARBA00023288"/>
    </source>
</evidence>
<dbReference type="SUPFAM" id="SSF53850">
    <property type="entry name" value="Periplasmic binding protein-like II"/>
    <property type="match status" value="1"/>
</dbReference>
<comment type="caution">
    <text evidence="6">The sequence shown here is derived from an EMBL/GenBank/DDBJ whole genome shotgun (WGS) entry which is preliminary data.</text>
</comment>
<dbReference type="GO" id="GO:0016020">
    <property type="term" value="C:membrane"/>
    <property type="evidence" value="ECO:0007669"/>
    <property type="project" value="UniProtKB-SubCell"/>
</dbReference>
<dbReference type="Pfam" id="PF03180">
    <property type="entry name" value="Lipoprotein_9"/>
    <property type="match status" value="1"/>
</dbReference>
<dbReference type="PANTHER" id="PTHR30429:SF0">
    <property type="entry name" value="METHIONINE-BINDING LIPOPROTEIN METQ"/>
    <property type="match status" value="1"/>
</dbReference>
<dbReference type="InterPro" id="IPR004872">
    <property type="entry name" value="Lipoprotein_NlpA"/>
</dbReference>
<dbReference type="Gene3D" id="3.40.190.10">
    <property type="entry name" value="Periplasmic binding protein-like II"/>
    <property type="match status" value="2"/>
</dbReference>
<dbReference type="PANTHER" id="PTHR30429">
    <property type="entry name" value="D-METHIONINE-BINDING LIPOPROTEIN METQ"/>
    <property type="match status" value="1"/>
</dbReference>
<evidence type="ECO:0000256" key="2">
    <source>
        <dbReference type="ARBA" id="ARBA00022729"/>
    </source>
</evidence>